<dbReference type="VEuPathDB" id="FungiDB:BON22_5242"/>
<dbReference type="InterPro" id="IPR039905">
    <property type="entry name" value="CD2BP2/Lin1"/>
</dbReference>
<feature type="compositionally biased region" description="Acidic residues" evidence="2">
    <location>
        <begin position="55"/>
        <end position="65"/>
    </location>
</feature>
<sequence>MSILEFDSSNPLVLKRRKADNESDSEPDELLVDDISNNRNKSKRRQRGGVNADEYLSDSSDDEEIPNNNIQKTKESKDDSDDMFGSDDEDNDNDDDETSQGVPKNKKKKNAVELLDIDEFEKELNQDEDGFNDARFDSHMNEDDDDDDEDDNDEAPNDYYLDPESQHYRKPKRDPKMDAFSLKDDEGAYDKDGNYYRVVESDQEEDEDWQGVKKSEIKRAKIAEEKRKQIEEDKLRAKSQDLSENSEELCNKLISMLEPLQSPMELLQNLAKAKPKKVIKGKKIKLSEEERQKEQEIGDKVTLVTSCCETIGEEWFEDIYSLEREEIIRRFKDHFGHNYVRPKSEATVEEAQDSLKEWQFRWLGDSQIHGPYTTHEMKYWKETYFQDRVEVRKIGQDDFTHVSQITF</sequence>
<proteinExistence type="predicted"/>
<dbReference type="InterPro" id="IPR003169">
    <property type="entry name" value="GYF"/>
</dbReference>
<dbReference type="SMART" id="SM00444">
    <property type="entry name" value="GYF"/>
    <property type="match status" value="1"/>
</dbReference>
<evidence type="ECO:0000259" key="3">
    <source>
        <dbReference type="PROSITE" id="PS50829"/>
    </source>
</evidence>
<feature type="compositionally biased region" description="Acidic residues" evidence="2">
    <location>
        <begin position="78"/>
        <end position="98"/>
    </location>
</feature>
<organism evidence="4">
    <name type="scientific">Cyberlindnera fabianii</name>
    <name type="common">Yeast</name>
    <name type="synonym">Hansenula fabianii</name>
    <dbReference type="NCBI Taxonomy" id="36022"/>
    <lineage>
        <taxon>Eukaryota</taxon>
        <taxon>Fungi</taxon>
        <taxon>Dikarya</taxon>
        <taxon>Ascomycota</taxon>
        <taxon>Saccharomycotina</taxon>
        <taxon>Saccharomycetes</taxon>
        <taxon>Phaffomycetales</taxon>
        <taxon>Phaffomycetaceae</taxon>
        <taxon>Cyberlindnera</taxon>
    </lineage>
</organism>
<evidence type="ECO:0000256" key="1">
    <source>
        <dbReference type="SAM" id="Coils"/>
    </source>
</evidence>
<feature type="domain" description="GYF" evidence="3">
    <location>
        <begin position="355"/>
        <end position="407"/>
    </location>
</feature>
<feature type="compositionally biased region" description="Basic and acidic residues" evidence="2">
    <location>
        <begin position="174"/>
        <end position="186"/>
    </location>
</feature>
<gene>
    <name evidence="4" type="ORF">CYFA0S_32e00562g</name>
</gene>
<evidence type="ECO:0000256" key="2">
    <source>
        <dbReference type="SAM" id="MobiDB-lite"/>
    </source>
</evidence>
<dbReference type="PROSITE" id="PS50829">
    <property type="entry name" value="GYF"/>
    <property type="match status" value="1"/>
</dbReference>
<dbReference type="InterPro" id="IPR035445">
    <property type="entry name" value="GYF-like_dom_sf"/>
</dbReference>
<feature type="region of interest" description="Disordered" evidence="2">
    <location>
        <begin position="1"/>
        <end position="186"/>
    </location>
</feature>
<dbReference type="Pfam" id="PF02213">
    <property type="entry name" value="GYF"/>
    <property type="match status" value="1"/>
</dbReference>
<dbReference type="AlphaFoldDB" id="A0A061BBY1"/>
<feature type="compositionally biased region" description="Basic and acidic residues" evidence="2">
    <location>
        <begin position="132"/>
        <end position="141"/>
    </location>
</feature>
<keyword evidence="1" id="KW-0175">Coiled coil</keyword>
<feature type="compositionally biased region" description="Acidic residues" evidence="2">
    <location>
        <begin position="115"/>
        <end position="131"/>
    </location>
</feature>
<dbReference type="PANTHER" id="PTHR13138">
    <property type="entry name" value="PROTEIN LIN1"/>
    <property type="match status" value="1"/>
</dbReference>
<dbReference type="OrthoDB" id="331341at2759"/>
<dbReference type="PANTHER" id="PTHR13138:SF3">
    <property type="entry name" value="CD2 ANTIGEN CYTOPLASMIC TAIL-BINDING PROTEIN 2"/>
    <property type="match status" value="1"/>
</dbReference>
<feature type="coiled-coil region" evidence="1">
    <location>
        <begin position="213"/>
        <end position="252"/>
    </location>
</feature>
<protein>
    <submittedName>
        <fullName evidence="4">CYFA0S32e00562g1_1</fullName>
    </submittedName>
</protein>
<dbReference type="GO" id="GO:0005682">
    <property type="term" value="C:U5 snRNP"/>
    <property type="evidence" value="ECO:0007669"/>
    <property type="project" value="InterPro"/>
</dbReference>
<accession>A0A061BBY1</accession>
<dbReference type="VEuPathDB" id="FungiDB:BON22_5243"/>
<reference evidence="4" key="1">
    <citation type="journal article" date="2014" name="Genome Announc.">
        <title>Genome sequence of the yeast Cyberlindnera fabianii (Hansenula fabianii).</title>
        <authorList>
            <person name="Freel K.C."/>
            <person name="Sarilar V."/>
            <person name="Neuveglise C."/>
            <person name="Devillers H."/>
            <person name="Friedrich A."/>
            <person name="Schacherer J."/>
        </authorList>
    </citation>
    <scope>NUCLEOTIDE SEQUENCE</scope>
    <source>
        <strain evidence="4">YJS4271</strain>
    </source>
</reference>
<evidence type="ECO:0000313" key="4">
    <source>
        <dbReference type="EMBL" id="CDR47459.1"/>
    </source>
</evidence>
<dbReference type="Gene3D" id="3.30.1490.40">
    <property type="match status" value="1"/>
</dbReference>
<feature type="compositionally biased region" description="Acidic residues" evidence="2">
    <location>
        <begin position="142"/>
        <end position="156"/>
    </location>
</feature>
<dbReference type="EMBL" id="LK052917">
    <property type="protein sequence ID" value="CDR47459.1"/>
    <property type="molecule type" value="Genomic_DNA"/>
</dbReference>
<name>A0A061BBY1_CYBFA</name>
<feature type="compositionally biased region" description="Acidic residues" evidence="2">
    <location>
        <begin position="22"/>
        <end position="32"/>
    </location>
</feature>
<dbReference type="SUPFAM" id="SSF55277">
    <property type="entry name" value="GYF domain"/>
    <property type="match status" value="1"/>
</dbReference>
<dbReference type="PhylomeDB" id="A0A061BBY1"/>